<evidence type="ECO:0000256" key="13">
    <source>
        <dbReference type="ARBA" id="ARBA00023268"/>
    </source>
</evidence>
<dbReference type="InterPro" id="IPR014032">
    <property type="entry name" value="Peptidase_A24A_bac"/>
</dbReference>
<dbReference type="Pfam" id="PF06750">
    <property type="entry name" value="A24_N_bact"/>
    <property type="match status" value="1"/>
</dbReference>
<evidence type="ECO:0000256" key="3">
    <source>
        <dbReference type="ARBA" id="ARBA00022475"/>
    </source>
</evidence>
<dbReference type="AlphaFoldDB" id="A0A4R6UI28"/>
<evidence type="ECO:0000256" key="16">
    <source>
        <dbReference type="ARBA" id="ARBA00071870"/>
    </source>
</evidence>
<comment type="subcellular location">
    <subcellularLocation>
        <location evidence="1">Cell inner membrane</location>
        <topology evidence="1">Multi-pass membrane protein</topology>
    </subcellularLocation>
    <subcellularLocation>
        <location evidence="18">Cell membrane</location>
        <topology evidence="18">Multi-pass membrane protein</topology>
    </subcellularLocation>
</comment>
<sequence length="297" mass="32460">MIFADLFNGDRMYFSIAVAVFGAILGSFLNVVIYRLPKILHRQWIGDATELLTEEGLKVSGSAKQKVADDFGLVLPRSACPHCQTPIPAWHNIPIISYLLLRGKCSHCKARISVRYPLVELLTALAFGFSAWQFGFDYLTFGALVFTGLLIAMSGIDWDQKLLPDQLTYSLLWAGLLFNINNGFVPLPAAIIGAVAGYLSLWSVYWAFKILTGKEGMGYGDFKLLAALGAWLGWQQLPLIIILSAVAGLVIGGGMMLLSKDKDRQIPFGPYLAIAGWVSMFFGPNIVGAYLRASGLS</sequence>
<feature type="transmembrane region" description="Helical" evidence="19">
    <location>
        <begin position="190"/>
        <end position="208"/>
    </location>
</feature>
<organism evidence="22 23">
    <name type="scientific">Permianibacter aggregans</name>
    <dbReference type="NCBI Taxonomy" id="1510150"/>
    <lineage>
        <taxon>Bacteria</taxon>
        <taxon>Pseudomonadati</taxon>
        <taxon>Pseudomonadota</taxon>
        <taxon>Gammaproteobacteria</taxon>
        <taxon>Pseudomonadales</taxon>
        <taxon>Pseudomonadaceae</taxon>
        <taxon>Permianibacter</taxon>
    </lineage>
</organism>
<keyword evidence="5 18" id="KW-0489">Methyltransferase</keyword>
<keyword evidence="10 18" id="KW-0378">Hydrolase</keyword>
<evidence type="ECO:0000256" key="5">
    <source>
        <dbReference type="ARBA" id="ARBA00022603"/>
    </source>
</evidence>
<keyword evidence="7 18" id="KW-0808">Transferase</keyword>
<evidence type="ECO:0000313" key="23">
    <source>
        <dbReference type="Proteomes" id="UP000295375"/>
    </source>
</evidence>
<evidence type="ECO:0000259" key="20">
    <source>
        <dbReference type="Pfam" id="PF01478"/>
    </source>
</evidence>
<feature type="transmembrane region" description="Helical" evidence="19">
    <location>
        <begin position="240"/>
        <end position="259"/>
    </location>
</feature>
<evidence type="ECO:0000256" key="18">
    <source>
        <dbReference type="RuleBase" id="RU003794"/>
    </source>
</evidence>
<dbReference type="PRINTS" id="PR00864">
    <property type="entry name" value="PREPILNPTASE"/>
</dbReference>
<keyword evidence="4" id="KW-0997">Cell inner membrane</keyword>
<evidence type="ECO:0000256" key="17">
    <source>
        <dbReference type="RuleBase" id="RU003793"/>
    </source>
</evidence>
<dbReference type="GO" id="GO:0008168">
    <property type="term" value="F:methyltransferase activity"/>
    <property type="evidence" value="ECO:0007669"/>
    <property type="project" value="UniProtKB-KW"/>
</dbReference>
<evidence type="ECO:0000256" key="12">
    <source>
        <dbReference type="ARBA" id="ARBA00023136"/>
    </source>
</evidence>
<evidence type="ECO:0000256" key="15">
    <source>
        <dbReference type="ARBA" id="ARBA00067082"/>
    </source>
</evidence>
<comment type="function">
    <text evidence="18">Plays an essential role in type IV pili and type II pseudopili formation by proteolytically removing the leader sequence from substrate proteins and subsequently monomethylating the alpha-amino group of the newly exposed N-terminal phenylalanine.</text>
</comment>
<evidence type="ECO:0000256" key="8">
    <source>
        <dbReference type="ARBA" id="ARBA00022691"/>
    </source>
</evidence>
<dbReference type="PANTHER" id="PTHR30487:SF0">
    <property type="entry name" value="PREPILIN LEADER PEPTIDASE_N-METHYLTRANSFERASE-RELATED"/>
    <property type="match status" value="1"/>
</dbReference>
<evidence type="ECO:0000256" key="10">
    <source>
        <dbReference type="ARBA" id="ARBA00022801"/>
    </source>
</evidence>
<evidence type="ECO:0000256" key="14">
    <source>
        <dbReference type="ARBA" id="ARBA00050401"/>
    </source>
</evidence>
<evidence type="ECO:0000256" key="19">
    <source>
        <dbReference type="SAM" id="Phobius"/>
    </source>
</evidence>
<dbReference type="OrthoDB" id="9789291at2"/>
<evidence type="ECO:0000256" key="9">
    <source>
        <dbReference type="ARBA" id="ARBA00022692"/>
    </source>
</evidence>
<comment type="similarity">
    <text evidence="2 17">Belongs to the peptidase A24 family.</text>
</comment>
<feature type="transmembrane region" description="Helical" evidence="19">
    <location>
        <begin position="271"/>
        <end position="291"/>
    </location>
</feature>
<gene>
    <name evidence="22" type="ORF">EV696_12348</name>
</gene>
<dbReference type="EMBL" id="SNYM01000023">
    <property type="protein sequence ID" value="TDQ44645.1"/>
    <property type="molecule type" value="Genomic_DNA"/>
</dbReference>
<dbReference type="GO" id="GO:0004190">
    <property type="term" value="F:aspartic-type endopeptidase activity"/>
    <property type="evidence" value="ECO:0007669"/>
    <property type="project" value="UniProtKB-EC"/>
</dbReference>
<keyword evidence="13 18" id="KW-0511">Multifunctional enzyme</keyword>
<comment type="caution">
    <text evidence="22">The sequence shown here is derived from an EMBL/GenBank/DDBJ whole genome shotgun (WGS) entry which is preliminary data.</text>
</comment>
<reference evidence="22 23" key="1">
    <citation type="submission" date="2019-03" db="EMBL/GenBank/DDBJ databases">
        <title>Genomic Encyclopedia of Type Strains, Phase IV (KMG-IV): sequencing the most valuable type-strain genomes for metagenomic binning, comparative biology and taxonomic classification.</title>
        <authorList>
            <person name="Goeker M."/>
        </authorList>
    </citation>
    <scope>NUCLEOTIDE SEQUENCE [LARGE SCALE GENOMIC DNA]</scope>
    <source>
        <strain evidence="22 23">DSM 103792</strain>
    </source>
</reference>
<dbReference type="Proteomes" id="UP000295375">
    <property type="component" value="Unassembled WGS sequence"/>
</dbReference>
<dbReference type="FunFam" id="1.20.120.1220:FF:000001">
    <property type="entry name" value="Type 4 prepilin-like proteins leader peptide-processing enzyme"/>
    <property type="match status" value="1"/>
</dbReference>
<dbReference type="InterPro" id="IPR050882">
    <property type="entry name" value="Prepilin_peptidase/N-MTase"/>
</dbReference>
<dbReference type="EC" id="3.4.23.43" evidence="15 18"/>
<protein>
    <recommendedName>
        <fullName evidence="16 18">Prepilin leader peptidase/N-methyltransferase</fullName>
        <ecNumber evidence="18">2.1.1.-</ecNumber>
        <ecNumber evidence="15 18">3.4.23.43</ecNumber>
    </recommendedName>
</protein>
<dbReference type="Pfam" id="PF01478">
    <property type="entry name" value="Peptidase_A24"/>
    <property type="match status" value="1"/>
</dbReference>
<keyword evidence="8" id="KW-0949">S-adenosyl-L-methionine</keyword>
<keyword evidence="23" id="KW-1185">Reference proteome</keyword>
<keyword evidence="11 19" id="KW-1133">Transmembrane helix</keyword>
<dbReference type="GO" id="GO:0005886">
    <property type="term" value="C:plasma membrane"/>
    <property type="evidence" value="ECO:0007669"/>
    <property type="project" value="UniProtKB-SubCell"/>
</dbReference>
<dbReference type="GO" id="GO:0006465">
    <property type="term" value="P:signal peptide processing"/>
    <property type="evidence" value="ECO:0007669"/>
    <property type="project" value="TreeGrafter"/>
</dbReference>
<keyword evidence="6 18" id="KW-0645">Protease</keyword>
<feature type="transmembrane region" description="Helical" evidence="19">
    <location>
        <begin position="12"/>
        <end position="34"/>
    </location>
</feature>
<evidence type="ECO:0000256" key="1">
    <source>
        <dbReference type="ARBA" id="ARBA00004429"/>
    </source>
</evidence>
<dbReference type="Gene3D" id="1.20.120.1220">
    <property type="match status" value="1"/>
</dbReference>
<feature type="domain" description="Prepilin type IV endopeptidase peptidase" evidence="20">
    <location>
        <begin position="144"/>
        <end position="252"/>
    </location>
</feature>
<dbReference type="RefSeq" id="WP_133593125.1">
    <property type="nucleotide sequence ID" value="NZ_CP037953.1"/>
</dbReference>
<evidence type="ECO:0000256" key="7">
    <source>
        <dbReference type="ARBA" id="ARBA00022679"/>
    </source>
</evidence>
<feature type="transmembrane region" description="Helical" evidence="19">
    <location>
        <begin position="138"/>
        <end position="155"/>
    </location>
</feature>
<keyword evidence="12 19" id="KW-0472">Membrane</keyword>
<proteinExistence type="inferred from homology"/>
<keyword evidence="3" id="KW-1003">Cell membrane</keyword>
<evidence type="ECO:0000256" key="2">
    <source>
        <dbReference type="ARBA" id="ARBA00005801"/>
    </source>
</evidence>
<evidence type="ECO:0000313" key="22">
    <source>
        <dbReference type="EMBL" id="TDQ44645.1"/>
    </source>
</evidence>
<name>A0A4R6UI28_9GAMM</name>
<evidence type="ECO:0000256" key="11">
    <source>
        <dbReference type="ARBA" id="ARBA00022989"/>
    </source>
</evidence>
<accession>A0A4R6UI28</accession>
<evidence type="ECO:0000256" key="6">
    <source>
        <dbReference type="ARBA" id="ARBA00022670"/>
    </source>
</evidence>
<dbReference type="GO" id="GO:0032259">
    <property type="term" value="P:methylation"/>
    <property type="evidence" value="ECO:0007669"/>
    <property type="project" value="UniProtKB-KW"/>
</dbReference>
<evidence type="ECO:0000256" key="4">
    <source>
        <dbReference type="ARBA" id="ARBA00022519"/>
    </source>
</evidence>
<evidence type="ECO:0000259" key="21">
    <source>
        <dbReference type="Pfam" id="PF06750"/>
    </source>
</evidence>
<dbReference type="InterPro" id="IPR010627">
    <property type="entry name" value="Prepilin_pept_A24_N"/>
</dbReference>
<feature type="domain" description="Prepilin peptidase A24 N-terminal" evidence="21">
    <location>
        <begin position="20"/>
        <end position="134"/>
    </location>
</feature>
<dbReference type="EC" id="2.1.1.-" evidence="18"/>
<dbReference type="InterPro" id="IPR000045">
    <property type="entry name" value="Prepilin_IV_endopep_pep"/>
</dbReference>
<dbReference type="PANTHER" id="PTHR30487">
    <property type="entry name" value="TYPE 4 PREPILIN-LIKE PROTEINS LEADER PEPTIDE-PROCESSING ENZYME"/>
    <property type="match status" value="1"/>
</dbReference>
<comment type="catalytic activity">
    <reaction evidence="14 18">
        <text>Typically cleaves a -Gly-|-Phe- bond to release an N-terminal, basic peptide of 5-8 residues from type IV prepilin, and then N-methylates the new N-terminal amino group, the methyl donor being S-adenosyl-L-methionine.</text>
        <dbReference type="EC" id="3.4.23.43"/>
    </reaction>
</comment>
<keyword evidence="9 18" id="KW-0812">Transmembrane</keyword>